<feature type="transmembrane region" description="Helical" evidence="2">
    <location>
        <begin position="90"/>
        <end position="109"/>
    </location>
</feature>
<keyword evidence="2" id="KW-0812">Transmembrane</keyword>
<accession>A0ABP9AL70</accession>
<name>A0ABP9AL70_9MICO</name>
<organism evidence="3 4">
    <name type="scientific">Microbacterium gilvum</name>
    <dbReference type="NCBI Taxonomy" id="1336204"/>
    <lineage>
        <taxon>Bacteria</taxon>
        <taxon>Bacillati</taxon>
        <taxon>Actinomycetota</taxon>
        <taxon>Actinomycetes</taxon>
        <taxon>Micrococcales</taxon>
        <taxon>Microbacteriaceae</taxon>
        <taxon>Microbacterium</taxon>
    </lineage>
</organism>
<gene>
    <name evidence="3" type="ORF">GCM10023351_29940</name>
</gene>
<sequence length="110" mass="11571">MMDQMDDDDFGVRSPDPSSGSATPWILTVIVTVCLPFTLVTMAFQNVGNASGAGRDLAIMMATIGGFGSLGFWALLAYAARRRHGAVRTIGWLAFSALVTVGVVCALIAM</sequence>
<proteinExistence type="predicted"/>
<feature type="region of interest" description="Disordered" evidence="1">
    <location>
        <begin position="1"/>
        <end position="21"/>
    </location>
</feature>
<dbReference type="Proteomes" id="UP001501645">
    <property type="component" value="Unassembled WGS sequence"/>
</dbReference>
<dbReference type="EMBL" id="BAABKO010000006">
    <property type="protein sequence ID" value="GAA4782641.1"/>
    <property type="molecule type" value="Genomic_DNA"/>
</dbReference>
<keyword evidence="4" id="KW-1185">Reference proteome</keyword>
<feature type="transmembrane region" description="Helical" evidence="2">
    <location>
        <begin position="25"/>
        <end position="45"/>
    </location>
</feature>
<evidence type="ECO:0000256" key="2">
    <source>
        <dbReference type="SAM" id="Phobius"/>
    </source>
</evidence>
<evidence type="ECO:0000313" key="3">
    <source>
        <dbReference type="EMBL" id="GAA4782641.1"/>
    </source>
</evidence>
<reference evidence="4" key="1">
    <citation type="journal article" date="2019" name="Int. J. Syst. Evol. Microbiol.">
        <title>The Global Catalogue of Microorganisms (GCM) 10K type strain sequencing project: providing services to taxonomists for standard genome sequencing and annotation.</title>
        <authorList>
            <consortium name="The Broad Institute Genomics Platform"/>
            <consortium name="The Broad Institute Genome Sequencing Center for Infectious Disease"/>
            <person name="Wu L."/>
            <person name="Ma J."/>
        </authorList>
    </citation>
    <scope>NUCLEOTIDE SEQUENCE [LARGE SCALE GENOMIC DNA]</scope>
    <source>
        <strain evidence="4">JCM 18537</strain>
    </source>
</reference>
<protein>
    <submittedName>
        <fullName evidence="3">Uncharacterized protein</fullName>
    </submittedName>
</protein>
<evidence type="ECO:0000256" key="1">
    <source>
        <dbReference type="SAM" id="MobiDB-lite"/>
    </source>
</evidence>
<evidence type="ECO:0000313" key="4">
    <source>
        <dbReference type="Proteomes" id="UP001501645"/>
    </source>
</evidence>
<keyword evidence="2" id="KW-1133">Transmembrane helix</keyword>
<comment type="caution">
    <text evidence="3">The sequence shown here is derived from an EMBL/GenBank/DDBJ whole genome shotgun (WGS) entry which is preliminary data.</text>
</comment>
<feature type="transmembrane region" description="Helical" evidence="2">
    <location>
        <begin position="57"/>
        <end position="78"/>
    </location>
</feature>
<keyword evidence="2" id="KW-0472">Membrane</keyword>